<evidence type="ECO:0000256" key="2">
    <source>
        <dbReference type="PROSITE-ProRule" id="PRU00591"/>
    </source>
</evidence>
<evidence type="ECO:0000313" key="6">
    <source>
        <dbReference type="Proteomes" id="UP000886860"/>
    </source>
</evidence>
<dbReference type="InterPro" id="IPR018337">
    <property type="entry name" value="Cell_wall/Cho-bd_repeat"/>
</dbReference>
<feature type="repeat" description="Cell wall-binding" evidence="2">
    <location>
        <begin position="75"/>
        <end position="94"/>
    </location>
</feature>
<evidence type="ECO:0000256" key="1">
    <source>
        <dbReference type="ARBA" id="ARBA00022737"/>
    </source>
</evidence>
<feature type="repeat" description="Cell wall-binding" evidence="2">
    <location>
        <begin position="117"/>
        <end position="136"/>
    </location>
</feature>
<keyword evidence="1" id="KW-0677">Repeat</keyword>
<evidence type="ECO:0000313" key="5">
    <source>
        <dbReference type="EMBL" id="HIT42350.1"/>
    </source>
</evidence>
<dbReference type="EMBL" id="DVKS01000165">
    <property type="protein sequence ID" value="HIT42350.1"/>
    <property type="molecule type" value="Genomic_DNA"/>
</dbReference>
<dbReference type="SUPFAM" id="SSF69360">
    <property type="entry name" value="Cell wall binding repeat"/>
    <property type="match status" value="1"/>
</dbReference>
<evidence type="ECO:0000256" key="4">
    <source>
        <dbReference type="SAM" id="SignalP"/>
    </source>
</evidence>
<reference evidence="5" key="1">
    <citation type="submission" date="2020-10" db="EMBL/GenBank/DDBJ databases">
        <authorList>
            <person name="Gilroy R."/>
        </authorList>
    </citation>
    <scope>NUCLEOTIDE SEQUENCE</scope>
    <source>
        <strain evidence="5">CHK123-3438</strain>
    </source>
</reference>
<gene>
    <name evidence="5" type="ORF">IAB60_09720</name>
</gene>
<keyword evidence="4" id="KW-0732">Signal</keyword>
<dbReference type="Proteomes" id="UP000886860">
    <property type="component" value="Unassembled WGS sequence"/>
</dbReference>
<dbReference type="PROSITE" id="PS51170">
    <property type="entry name" value="CW"/>
    <property type="match status" value="2"/>
</dbReference>
<accession>A0A9D1GJL2</accession>
<comment type="caution">
    <text evidence="5">The sequence shown here is derived from an EMBL/GenBank/DDBJ whole genome shotgun (WGS) entry which is preliminary data.</text>
</comment>
<feature type="chain" id="PRO_5038758000" description="Cell wall-binding protein" evidence="4">
    <location>
        <begin position="25"/>
        <end position="207"/>
    </location>
</feature>
<evidence type="ECO:0008006" key="7">
    <source>
        <dbReference type="Google" id="ProtNLM"/>
    </source>
</evidence>
<feature type="region of interest" description="Disordered" evidence="3">
    <location>
        <begin position="47"/>
        <end position="72"/>
    </location>
</feature>
<proteinExistence type="predicted"/>
<reference evidence="5" key="2">
    <citation type="journal article" date="2021" name="PeerJ">
        <title>Extensive microbial diversity within the chicken gut microbiome revealed by metagenomics and culture.</title>
        <authorList>
            <person name="Gilroy R."/>
            <person name="Ravi A."/>
            <person name="Getino M."/>
            <person name="Pursley I."/>
            <person name="Horton D.L."/>
            <person name="Alikhan N.F."/>
            <person name="Baker D."/>
            <person name="Gharbi K."/>
            <person name="Hall N."/>
            <person name="Watson M."/>
            <person name="Adriaenssens E.M."/>
            <person name="Foster-Nyarko E."/>
            <person name="Jarju S."/>
            <person name="Secka A."/>
            <person name="Antonio M."/>
            <person name="Oren A."/>
            <person name="Chaudhuri R.R."/>
            <person name="La Ragione R."/>
            <person name="Hildebrand F."/>
            <person name="Pallen M.J."/>
        </authorList>
    </citation>
    <scope>NUCLEOTIDE SEQUENCE</scope>
    <source>
        <strain evidence="5">CHK123-3438</strain>
    </source>
</reference>
<sequence length="207" mass="22987">MKRKLRIPLAAALLSAAAAGTSLAGVSVPVQTNISLQTEVTAVQAETAPVLTNESSGSQTAETTVTQAESPAPVQTGWVQENGQWKYYWDDGTMARSAWIQEGEDTWYFINDDGTMRTGWLQNGEDWYFFDSSGVMQTRAIRVEDRVYYMDYDGTLLVGSRSVNGIRYKFTENGCTGQMPYTSKMFHSDGTPFTEAERQNLSWNSPS</sequence>
<protein>
    <recommendedName>
        <fullName evidence="7">Cell wall-binding protein</fullName>
    </recommendedName>
</protein>
<dbReference type="Gene3D" id="2.10.270.10">
    <property type="entry name" value="Cholin Binding"/>
    <property type="match status" value="1"/>
</dbReference>
<dbReference type="AlphaFoldDB" id="A0A9D1GJL2"/>
<evidence type="ECO:0000256" key="3">
    <source>
        <dbReference type="SAM" id="MobiDB-lite"/>
    </source>
</evidence>
<organism evidence="5 6">
    <name type="scientific">Candidatus Caccovicinus merdipullorum</name>
    <dbReference type="NCBI Taxonomy" id="2840724"/>
    <lineage>
        <taxon>Bacteria</taxon>
        <taxon>Bacillati</taxon>
        <taxon>Bacillota</taxon>
        <taxon>Clostridia</taxon>
        <taxon>Eubacteriales</taxon>
        <taxon>Candidatus Caccovicinus</taxon>
    </lineage>
</organism>
<name>A0A9D1GJL2_9FIRM</name>
<feature type="signal peptide" evidence="4">
    <location>
        <begin position="1"/>
        <end position="24"/>
    </location>
</feature>
<dbReference type="Pfam" id="PF01473">
    <property type="entry name" value="Choline_bind_1"/>
    <property type="match status" value="3"/>
</dbReference>
<feature type="compositionally biased region" description="Polar residues" evidence="3">
    <location>
        <begin position="50"/>
        <end position="69"/>
    </location>
</feature>